<dbReference type="NCBIfam" id="TIGR01451">
    <property type="entry name" value="B_ant_repeat"/>
    <property type="match status" value="2"/>
</dbReference>
<gene>
    <name evidence="4" type="ORF">ACFFF8_16585</name>
</gene>
<dbReference type="InterPro" id="IPR047589">
    <property type="entry name" value="DUF11_rpt"/>
</dbReference>
<feature type="domain" description="DUF11" evidence="3">
    <location>
        <begin position="592"/>
        <end position="660"/>
    </location>
</feature>
<feature type="signal peptide" evidence="2">
    <location>
        <begin position="1"/>
        <end position="23"/>
    </location>
</feature>
<organism evidence="4 5">
    <name type="scientific">Novosphingobium clariflavum</name>
    <dbReference type="NCBI Taxonomy" id="2029884"/>
    <lineage>
        <taxon>Bacteria</taxon>
        <taxon>Pseudomonadati</taxon>
        <taxon>Pseudomonadota</taxon>
        <taxon>Alphaproteobacteria</taxon>
        <taxon>Sphingomonadales</taxon>
        <taxon>Sphingomonadaceae</taxon>
        <taxon>Novosphingobium</taxon>
    </lineage>
</organism>
<feature type="chain" id="PRO_5047499241" evidence="2">
    <location>
        <begin position="24"/>
        <end position="693"/>
    </location>
</feature>
<dbReference type="Pfam" id="PF01345">
    <property type="entry name" value="DUF11"/>
    <property type="match status" value="2"/>
</dbReference>
<feature type="region of interest" description="Disordered" evidence="1">
    <location>
        <begin position="332"/>
        <end position="354"/>
    </location>
</feature>
<dbReference type="InterPro" id="IPR001434">
    <property type="entry name" value="OmcB-like_DUF11"/>
</dbReference>
<dbReference type="EMBL" id="JBHLTM010000061">
    <property type="protein sequence ID" value="MFC0686207.1"/>
    <property type="molecule type" value="Genomic_DNA"/>
</dbReference>
<accession>A0ABV6SAF3</accession>
<evidence type="ECO:0000313" key="4">
    <source>
        <dbReference type="EMBL" id="MFC0686207.1"/>
    </source>
</evidence>
<dbReference type="RefSeq" id="WP_267218914.1">
    <property type="nucleotide sequence ID" value="NZ_JAPCWC010000002.1"/>
</dbReference>
<dbReference type="PANTHER" id="PTHR34819">
    <property type="entry name" value="LARGE CYSTEINE-RICH PERIPLASMIC PROTEIN OMCB"/>
    <property type="match status" value="1"/>
</dbReference>
<feature type="compositionally biased region" description="Polar residues" evidence="1">
    <location>
        <begin position="332"/>
        <end position="348"/>
    </location>
</feature>
<protein>
    <submittedName>
        <fullName evidence="4">Proprotein convertase, P</fullName>
    </submittedName>
</protein>
<evidence type="ECO:0000313" key="5">
    <source>
        <dbReference type="Proteomes" id="UP001589858"/>
    </source>
</evidence>
<proteinExistence type="predicted"/>
<dbReference type="InterPro" id="IPR051172">
    <property type="entry name" value="Chlamydia_OmcB"/>
</dbReference>
<reference evidence="4 5" key="1">
    <citation type="submission" date="2024-09" db="EMBL/GenBank/DDBJ databases">
        <authorList>
            <person name="Sun Q."/>
            <person name="Mori K."/>
        </authorList>
    </citation>
    <scope>NUCLEOTIDE SEQUENCE [LARGE SCALE GENOMIC DNA]</scope>
    <source>
        <strain evidence="4 5">CICC 11035S</strain>
    </source>
</reference>
<sequence length="693" mass="69537">MTARLLALLAVLAALLAATTAQAQSAEAAWSGLGLSSGAAVAPSTTITASDGTTVSTAWGTTTGGAGTFAVAAGYNGHVVYNTSAIGGVSPALLLDFDASRFDANNRITIDITLGRSVTGLAFTLADVDRETGSGNTYNRDAVAVYYDTGNGTFVSAAGTSYWTAGSAVSTDTSGWNGTAQSATTSASGNIAFDFGSQTVKRIRIVYNSAAVSGTANPNPQYIALSGLAFDAKGADLSLANAWLTSNPTAGSLATFRLTVSNAANSTDTATSVTVTDTLPSGFTYVSSNGTGSFNAATGVWTVGSLAPGASVTMDITGTVNASAGATLTNTAQITTSDQSDPDSTPGNGATGEDDYASAALTVTGSRVAGTPPVLACAAGTVVFDWSNRAWTTGSTGNSYALDTLGTISFALANQGTWLSSSTYGGQSPVRQNVVNGGLGDYALFEMVNMPSVSAEATTTITLPTALPGAQFRIFDVDYYSGQFADKVTVEGRYNGTTVTPTLTNGVTNYVIGNSAFGDGLSDDGSSDGNVTVTFAQPIDTIVIHYGNHSLAPADPGQQAIALHDLTFCRPSTTLAVTKTSWVLSDPVSGTSNPKAIPGATVRYCILVSNTGSSAATGVTATDPVPSTLTYVAGSITSGSDCAGATTAEDDNAAGSDESDPYGASYASGIVEASAPTLAAGTSVAIRFDATVN</sequence>
<evidence type="ECO:0000256" key="1">
    <source>
        <dbReference type="SAM" id="MobiDB-lite"/>
    </source>
</evidence>
<name>A0ABV6SAF3_9SPHN</name>
<dbReference type="Gene3D" id="2.60.40.1170">
    <property type="entry name" value="Mu homology domain, subdomain B"/>
    <property type="match status" value="1"/>
</dbReference>
<feature type="domain" description="DUF11" evidence="3">
    <location>
        <begin position="236"/>
        <end position="345"/>
    </location>
</feature>
<dbReference type="PANTHER" id="PTHR34819:SF3">
    <property type="entry name" value="CELL SURFACE PROTEIN"/>
    <property type="match status" value="1"/>
</dbReference>
<evidence type="ECO:0000256" key="2">
    <source>
        <dbReference type="SAM" id="SignalP"/>
    </source>
</evidence>
<evidence type="ECO:0000259" key="3">
    <source>
        <dbReference type="Pfam" id="PF01345"/>
    </source>
</evidence>
<keyword evidence="5" id="KW-1185">Reference proteome</keyword>
<dbReference type="Proteomes" id="UP001589858">
    <property type="component" value="Unassembled WGS sequence"/>
</dbReference>
<keyword evidence="2" id="KW-0732">Signal</keyword>
<comment type="caution">
    <text evidence="4">The sequence shown here is derived from an EMBL/GenBank/DDBJ whole genome shotgun (WGS) entry which is preliminary data.</text>
</comment>